<accession>A0A4D6MNG2</accession>
<protein>
    <submittedName>
        <fullName evidence="2">Uncharacterized protein</fullName>
    </submittedName>
</protein>
<keyword evidence="3" id="KW-1185">Reference proteome</keyword>
<sequence length="56" mass="6228">MLSRSLKTKACSPKLKPLPPFSPKRRRTSLKRAIVQWRPSLAAILAQARSDATNLA</sequence>
<proteinExistence type="predicted"/>
<evidence type="ECO:0000256" key="1">
    <source>
        <dbReference type="SAM" id="MobiDB-lite"/>
    </source>
</evidence>
<evidence type="ECO:0000313" key="2">
    <source>
        <dbReference type="EMBL" id="QCE02538.1"/>
    </source>
</evidence>
<dbReference type="Proteomes" id="UP000501690">
    <property type="component" value="Linkage Group LG8"/>
</dbReference>
<name>A0A4D6MNG2_VIGUN</name>
<dbReference type="EMBL" id="CP039352">
    <property type="protein sequence ID" value="QCE02538.1"/>
    <property type="molecule type" value="Genomic_DNA"/>
</dbReference>
<reference evidence="2 3" key="1">
    <citation type="submission" date="2019-04" db="EMBL/GenBank/DDBJ databases">
        <title>An improved genome assembly and genetic linkage map for asparagus bean, Vigna unguiculata ssp. sesquipedialis.</title>
        <authorList>
            <person name="Xia Q."/>
            <person name="Zhang R."/>
            <person name="Dong Y."/>
        </authorList>
    </citation>
    <scope>NUCLEOTIDE SEQUENCE [LARGE SCALE GENOMIC DNA]</scope>
    <source>
        <tissue evidence="2">Leaf</tissue>
    </source>
</reference>
<organism evidence="2 3">
    <name type="scientific">Vigna unguiculata</name>
    <name type="common">Cowpea</name>
    <dbReference type="NCBI Taxonomy" id="3917"/>
    <lineage>
        <taxon>Eukaryota</taxon>
        <taxon>Viridiplantae</taxon>
        <taxon>Streptophyta</taxon>
        <taxon>Embryophyta</taxon>
        <taxon>Tracheophyta</taxon>
        <taxon>Spermatophyta</taxon>
        <taxon>Magnoliopsida</taxon>
        <taxon>eudicotyledons</taxon>
        <taxon>Gunneridae</taxon>
        <taxon>Pentapetalae</taxon>
        <taxon>rosids</taxon>
        <taxon>fabids</taxon>
        <taxon>Fabales</taxon>
        <taxon>Fabaceae</taxon>
        <taxon>Papilionoideae</taxon>
        <taxon>50 kb inversion clade</taxon>
        <taxon>NPAAA clade</taxon>
        <taxon>indigoferoid/millettioid clade</taxon>
        <taxon>Phaseoleae</taxon>
        <taxon>Vigna</taxon>
    </lineage>
</organism>
<feature type="region of interest" description="Disordered" evidence="1">
    <location>
        <begin position="1"/>
        <end position="27"/>
    </location>
</feature>
<dbReference type="AlphaFoldDB" id="A0A4D6MNG2"/>
<gene>
    <name evidence="2" type="ORF">DEO72_LG8g552</name>
</gene>
<evidence type="ECO:0000313" key="3">
    <source>
        <dbReference type="Proteomes" id="UP000501690"/>
    </source>
</evidence>